<dbReference type="InterPro" id="IPR001480">
    <property type="entry name" value="Bulb-type_lectin_dom"/>
</dbReference>
<dbReference type="InterPro" id="IPR000858">
    <property type="entry name" value="S_locus_glycoprot_dom"/>
</dbReference>
<evidence type="ECO:0000256" key="5">
    <source>
        <dbReference type="ARBA" id="ARBA00022692"/>
    </source>
</evidence>
<dbReference type="PROSITE" id="PS00107">
    <property type="entry name" value="PROTEIN_KINASE_ATP"/>
    <property type="match status" value="1"/>
</dbReference>
<keyword evidence="11 21" id="KW-1133">Transmembrane helix</keyword>
<dbReference type="SUPFAM" id="SSF56112">
    <property type="entry name" value="Protein kinase-like (PK-like)"/>
    <property type="match status" value="1"/>
</dbReference>
<protein>
    <recommendedName>
        <fullName evidence="18">Receptor-like serine/threonine-protein kinase</fullName>
        <ecNumber evidence="18">2.7.11.1</ecNumber>
    </recommendedName>
</protein>
<dbReference type="CDD" id="cd00028">
    <property type="entry name" value="B_lectin"/>
    <property type="match status" value="1"/>
</dbReference>
<evidence type="ECO:0000256" key="22">
    <source>
        <dbReference type="SAM" id="SignalP"/>
    </source>
</evidence>
<evidence type="ECO:0000256" key="15">
    <source>
        <dbReference type="ARBA" id="ARBA00023180"/>
    </source>
</evidence>
<keyword evidence="15" id="KW-0325">Glycoprotein</keyword>
<evidence type="ECO:0000256" key="13">
    <source>
        <dbReference type="ARBA" id="ARBA00023157"/>
    </source>
</evidence>
<evidence type="ECO:0000256" key="20">
    <source>
        <dbReference type="PROSITE-ProRule" id="PRU10141"/>
    </source>
</evidence>
<sequence length="800" mass="89144">MAMAIALAASRLFRRFSTISLFFLFMFMISAGAQQQPQKHRFIVGSALNTSTASKWISPSGEFAFGFYEVTPRLYLVGVWFDNISNKTLVWTANRDDGPVGEDCILHLSSMGLQLSNSQSTVRRITELSGQSVSAAEMRDNGNFVLLNASKQPVWQSFDRPTDTLLPGQTIKSPYTLYARATNTNYSKGRFVLSFQKNGDLMLFPVERVGDRASHYWPTETATNGTGPSNLNFGTNGILSLVDASSNTTVWNATIWNNINTTEQFLGRVTLDADGILRGYVWKGDGDTSWIPQWRALDDPCRVKGQCGLNSICQGNQNSFACTCPPGFDFVDSDDPSKGCSRDPSKESCSDNSTMMPIGNIDWWGNDYGEMILNETECQQACIEDCMCVVVVYSAPDEFCWKKAMPLRDGKTGADRATFVKIVSEPSQSDLRPPKQKRQGEKKRKVKRMVILGFGMGLLVCSAIITTISLIIWLRGRRFQHKLAEGLLAFSYEELSTATGAFKHELGRGAFGEVYKGTLSDGRAVVVKKLKRAQQEGEKEFRTEISVIGASHHKNLVQLYGFCDEGCHRLLVYEFVSNGSLDHALFDCEGYLDWKVRVQIAVGIARGLSYLHEECRTRILHCDIKPQNILLDENYTAKISDFGMAKLIGAEQTRTFTAARGTIGYIAPEWQRNMVITTKVDVYSFGVMLLELICCRPMVMLDQDAPENEILLAQWIYDCLSARTLVKLVEQQQQAECDSEIDSKQLERMVLVGLWCIQEDPALRPSIKKVVHMLEGTVEIAVPPPPASSEISVLANSNSL</sequence>
<keyword evidence="7" id="KW-0430">Lectin</keyword>
<evidence type="ECO:0000256" key="21">
    <source>
        <dbReference type="SAM" id="Phobius"/>
    </source>
</evidence>
<dbReference type="PANTHER" id="PTHR47976:SF108">
    <property type="entry name" value="G-TYPE LECTIN S-RECEPTOR-LIKE SERINE_THREONINE-PROTEIN KINASE LECRK1"/>
    <property type="match status" value="1"/>
</dbReference>
<dbReference type="InterPro" id="IPR036426">
    <property type="entry name" value="Bulb-type_lectin_dom_sf"/>
</dbReference>
<dbReference type="GO" id="GO:0106310">
    <property type="term" value="F:protein serine kinase activity"/>
    <property type="evidence" value="ECO:0007669"/>
    <property type="project" value="RHEA"/>
</dbReference>
<evidence type="ECO:0000259" key="23">
    <source>
        <dbReference type="PROSITE" id="PS50011"/>
    </source>
</evidence>
<dbReference type="EMBL" id="GCHU01014863">
    <property type="protein sequence ID" value="JAG86560.1"/>
    <property type="molecule type" value="Transcribed_RNA"/>
</dbReference>
<dbReference type="InterPro" id="IPR008271">
    <property type="entry name" value="Ser/Thr_kinase_AS"/>
</dbReference>
<keyword evidence="6 22" id="KW-0732">Signal</keyword>
<dbReference type="SMART" id="SM00220">
    <property type="entry name" value="S_TKc"/>
    <property type="match status" value="1"/>
</dbReference>
<dbReference type="FunFam" id="3.30.200.20:FF:000059">
    <property type="entry name" value="S-receptor-like serine/threonine-protein kinase"/>
    <property type="match status" value="1"/>
</dbReference>
<dbReference type="GO" id="GO:0004674">
    <property type="term" value="F:protein serine/threonine kinase activity"/>
    <property type="evidence" value="ECO:0007669"/>
    <property type="project" value="UniProtKB-KW"/>
</dbReference>
<dbReference type="EC" id="2.7.11.1" evidence="18"/>
<dbReference type="InterPro" id="IPR024171">
    <property type="entry name" value="SRK-like_kinase"/>
</dbReference>
<evidence type="ECO:0000256" key="19">
    <source>
        <dbReference type="PROSITE-ProRule" id="PRU00076"/>
    </source>
</evidence>
<dbReference type="InterPro" id="IPR011009">
    <property type="entry name" value="Kinase-like_dom_sf"/>
</dbReference>
<comment type="caution">
    <text evidence="19">Lacks conserved residue(s) required for the propagation of feature annotation.</text>
</comment>
<dbReference type="InterPro" id="IPR017441">
    <property type="entry name" value="Protein_kinase_ATP_BS"/>
</dbReference>
<dbReference type="Gene3D" id="3.30.200.20">
    <property type="entry name" value="Phosphorylase Kinase, domain 1"/>
    <property type="match status" value="1"/>
</dbReference>
<reference evidence="26" key="1">
    <citation type="submission" date="2015-02" db="EMBL/GenBank/DDBJ databases">
        <title>A transcriptome of Wollemia nobilis - a relic of Gondwana.</title>
        <authorList>
            <person name="Chia J.Y."/>
            <person name="Leong Y.S."/>
            <person name="Abdul Karim S."/>
            <person name="Wan Azmi N."/>
            <person name="Hercus R."/>
            <person name="Croft L."/>
        </authorList>
    </citation>
    <scope>NUCLEOTIDE SEQUENCE</scope>
    <source>
        <strain evidence="26">MaeBrown</strain>
        <tissue evidence="26">Leaf</tissue>
    </source>
</reference>
<evidence type="ECO:0000256" key="18">
    <source>
        <dbReference type="PIRNR" id="PIRNR000641"/>
    </source>
</evidence>
<keyword evidence="12 21" id="KW-0472">Membrane</keyword>
<feature type="binding site" evidence="20">
    <location>
        <position position="529"/>
    </location>
    <ligand>
        <name>ATP</name>
        <dbReference type="ChEBI" id="CHEBI:30616"/>
    </ligand>
</feature>
<keyword evidence="3 19" id="KW-0245">EGF-like domain</keyword>
<evidence type="ECO:0000256" key="8">
    <source>
        <dbReference type="ARBA" id="ARBA00022741"/>
    </source>
</evidence>
<comment type="catalytic activity">
    <reaction evidence="16 18">
        <text>L-threonyl-[protein] + ATP = O-phospho-L-threonyl-[protein] + ADP + H(+)</text>
        <dbReference type="Rhea" id="RHEA:46608"/>
        <dbReference type="Rhea" id="RHEA-COMP:11060"/>
        <dbReference type="Rhea" id="RHEA-COMP:11605"/>
        <dbReference type="ChEBI" id="CHEBI:15378"/>
        <dbReference type="ChEBI" id="CHEBI:30013"/>
        <dbReference type="ChEBI" id="CHEBI:30616"/>
        <dbReference type="ChEBI" id="CHEBI:61977"/>
        <dbReference type="ChEBI" id="CHEBI:456216"/>
        <dbReference type="EC" id="2.7.11.1"/>
    </reaction>
</comment>
<keyword evidence="10 18" id="KW-0067">ATP-binding</keyword>
<comment type="similarity">
    <text evidence="18">Belongs to the protein kinase superfamily. Ser/Thr protein kinase family.</text>
</comment>
<dbReference type="Gene3D" id="2.90.10.10">
    <property type="entry name" value="Bulb-type lectin domain"/>
    <property type="match status" value="2"/>
</dbReference>
<dbReference type="AlphaFoldDB" id="A0A0C9QPD3"/>
<keyword evidence="2 18" id="KW-0723">Serine/threonine-protein kinase</keyword>
<comment type="catalytic activity">
    <reaction evidence="17 18">
        <text>L-seryl-[protein] + ATP = O-phospho-L-seryl-[protein] + ADP + H(+)</text>
        <dbReference type="Rhea" id="RHEA:17989"/>
        <dbReference type="Rhea" id="RHEA-COMP:9863"/>
        <dbReference type="Rhea" id="RHEA-COMP:11604"/>
        <dbReference type="ChEBI" id="CHEBI:15378"/>
        <dbReference type="ChEBI" id="CHEBI:29999"/>
        <dbReference type="ChEBI" id="CHEBI:30616"/>
        <dbReference type="ChEBI" id="CHEBI:83421"/>
        <dbReference type="ChEBI" id="CHEBI:456216"/>
        <dbReference type="EC" id="2.7.11.1"/>
    </reaction>
</comment>
<dbReference type="Pfam" id="PF00069">
    <property type="entry name" value="Pkinase"/>
    <property type="match status" value="1"/>
</dbReference>
<dbReference type="CDD" id="cd00053">
    <property type="entry name" value="EGF"/>
    <property type="match status" value="1"/>
</dbReference>
<dbReference type="PROSITE" id="PS50011">
    <property type="entry name" value="PROTEIN_KINASE_DOM"/>
    <property type="match status" value="1"/>
</dbReference>
<comment type="subcellular location">
    <subcellularLocation>
        <location evidence="1">Membrane</location>
        <topology evidence="1">Single-pass type I membrane protein</topology>
    </subcellularLocation>
</comment>
<proteinExistence type="inferred from homology"/>
<dbReference type="Gene3D" id="1.10.510.10">
    <property type="entry name" value="Transferase(Phosphotransferase) domain 1"/>
    <property type="match status" value="1"/>
</dbReference>
<dbReference type="PANTHER" id="PTHR47976">
    <property type="entry name" value="G-TYPE LECTIN S-RECEPTOR-LIKE SERINE/THREONINE-PROTEIN KINASE SD2-5"/>
    <property type="match status" value="1"/>
</dbReference>
<dbReference type="PIRSF" id="PIRSF000641">
    <property type="entry name" value="SRK"/>
    <property type="match status" value="1"/>
</dbReference>
<evidence type="ECO:0000256" key="14">
    <source>
        <dbReference type="ARBA" id="ARBA00023170"/>
    </source>
</evidence>
<evidence type="ECO:0000256" key="6">
    <source>
        <dbReference type="ARBA" id="ARBA00022729"/>
    </source>
</evidence>
<dbReference type="PROSITE" id="PS00108">
    <property type="entry name" value="PROTEIN_KINASE_ST"/>
    <property type="match status" value="1"/>
</dbReference>
<dbReference type="PROSITE" id="PS50026">
    <property type="entry name" value="EGF_3"/>
    <property type="match status" value="1"/>
</dbReference>
<feature type="domain" description="Protein kinase" evidence="23">
    <location>
        <begin position="500"/>
        <end position="775"/>
    </location>
</feature>
<evidence type="ECO:0000256" key="11">
    <source>
        <dbReference type="ARBA" id="ARBA00022989"/>
    </source>
</evidence>
<evidence type="ECO:0000256" key="3">
    <source>
        <dbReference type="ARBA" id="ARBA00022536"/>
    </source>
</evidence>
<keyword evidence="8 18" id="KW-0547">Nucleotide-binding</keyword>
<dbReference type="GO" id="GO:0005524">
    <property type="term" value="F:ATP binding"/>
    <property type="evidence" value="ECO:0007669"/>
    <property type="project" value="UniProtKB-UniRule"/>
</dbReference>
<dbReference type="InterPro" id="IPR000719">
    <property type="entry name" value="Prot_kinase_dom"/>
</dbReference>
<dbReference type="CDD" id="cd14066">
    <property type="entry name" value="STKc_IRAK"/>
    <property type="match status" value="1"/>
</dbReference>
<evidence type="ECO:0000259" key="25">
    <source>
        <dbReference type="PROSITE" id="PS50927"/>
    </source>
</evidence>
<dbReference type="GO" id="GO:0048544">
    <property type="term" value="P:recognition of pollen"/>
    <property type="evidence" value="ECO:0007669"/>
    <property type="project" value="InterPro"/>
</dbReference>
<dbReference type="GO" id="GO:0030246">
    <property type="term" value="F:carbohydrate binding"/>
    <property type="evidence" value="ECO:0007669"/>
    <property type="project" value="UniProtKB-KW"/>
</dbReference>
<feature type="domain" description="Bulb-type lectin" evidence="25">
    <location>
        <begin position="41"/>
        <end position="159"/>
    </location>
</feature>
<feature type="domain" description="Bulb-type lectin" evidence="25">
    <location>
        <begin position="162"/>
        <end position="290"/>
    </location>
</feature>
<evidence type="ECO:0000313" key="26">
    <source>
        <dbReference type="EMBL" id="JAG86560.1"/>
    </source>
</evidence>
<evidence type="ECO:0000256" key="16">
    <source>
        <dbReference type="ARBA" id="ARBA00047899"/>
    </source>
</evidence>
<evidence type="ECO:0000256" key="1">
    <source>
        <dbReference type="ARBA" id="ARBA00004479"/>
    </source>
</evidence>
<dbReference type="InterPro" id="IPR000742">
    <property type="entry name" value="EGF"/>
</dbReference>
<evidence type="ECO:0000256" key="2">
    <source>
        <dbReference type="ARBA" id="ARBA00022527"/>
    </source>
</evidence>
<keyword evidence="13" id="KW-1015">Disulfide bond</keyword>
<name>A0A0C9QPD3_9CONI</name>
<evidence type="ECO:0000256" key="4">
    <source>
        <dbReference type="ARBA" id="ARBA00022679"/>
    </source>
</evidence>
<dbReference type="FunFam" id="1.10.510.10:FF:000237">
    <property type="entry name" value="G-type lectin S-receptor-like serine/threonine-protein kinase"/>
    <property type="match status" value="1"/>
</dbReference>
<organism evidence="26">
    <name type="scientific">Wollemia nobilis</name>
    <dbReference type="NCBI Taxonomy" id="56998"/>
    <lineage>
        <taxon>Eukaryota</taxon>
        <taxon>Viridiplantae</taxon>
        <taxon>Streptophyta</taxon>
        <taxon>Embryophyta</taxon>
        <taxon>Tracheophyta</taxon>
        <taxon>Spermatophyta</taxon>
        <taxon>Pinopsida</taxon>
        <taxon>Pinidae</taxon>
        <taxon>Conifers II</taxon>
        <taxon>Araucariales</taxon>
        <taxon>Araucariaceae</taxon>
        <taxon>Wollemia</taxon>
    </lineage>
</organism>
<keyword evidence="4 18" id="KW-0808">Transferase</keyword>
<keyword evidence="5 21" id="KW-0812">Transmembrane</keyword>
<accession>A0A0C9QPD3</accession>
<dbReference type="Pfam" id="PF01453">
    <property type="entry name" value="B_lectin"/>
    <property type="match status" value="1"/>
</dbReference>
<feature type="domain" description="EGF-like" evidence="24">
    <location>
        <begin position="297"/>
        <end position="334"/>
    </location>
</feature>
<feature type="chain" id="PRO_5002201352" description="Receptor-like serine/threonine-protein kinase" evidence="22">
    <location>
        <begin position="34"/>
        <end position="800"/>
    </location>
</feature>
<evidence type="ECO:0000259" key="24">
    <source>
        <dbReference type="PROSITE" id="PS50026"/>
    </source>
</evidence>
<evidence type="ECO:0000256" key="9">
    <source>
        <dbReference type="ARBA" id="ARBA00022777"/>
    </source>
</evidence>
<dbReference type="SMART" id="SM00108">
    <property type="entry name" value="B_lectin"/>
    <property type="match status" value="1"/>
</dbReference>
<dbReference type="InterPro" id="IPR051343">
    <property type="entry name" value="G-type_lectin_kinases/EP1-like"/>
</dbReference>
<dbReference type="GO" id="GO:0016020">
    <property type="term" value="C:membrane"/>
    <property type="evidence" value="ECO:0007669"/>
    <property type="project" value="UniProtKB-SubCell"/>
</dbReference>
<feature type="transmembrane region" description="Helical" evidence="21">
    <location>
        <begin position="449"/>
        <end position="474"/>
    </location>
</feature>
<evidence type="ECO:0000256" key="17">
    <source>
        <dbReference type="ARBA" id="ARBA00048679"/>
    </source>
</evidence>
<feature type="signal peptide" evidence="22">
    <location>
        <begin position="1"/>
        <end position="33"/>
    </location>
</feature>
<evidence type="ECO:0000256" key="12">
    <source>
        <dbReference type="ARBA" id="ARBA00023136"/>
    </source>
</evidence>
<dbReference type="PROSITE" id="PS50927">
    <property type="entry name" value="BULB_LECTIN"/>
    <property type="match status" value="2"/>
</dbReference>
<keyword evidence="9 18" id="KW-0418">Kinase</keyword>
<evidence type="ECO:0000256" key="10">
    <source>
        <dbReference type="ARBA" id="ARBA00022840"/>
    </source>
</evidence>
<dbReference type="Pfam" id="PF00954">
    <property type="entry name" value="S_locus_glycop"/>
    <property type="match status" value="1"/>
</dbReference>
<dbReference type="SUPFAM" id="SSF51110">
    <property type="entry name" value="alpha-D-mannose-specific plant lectins"/>
    <property type="match status" value="1"/>
</dbReference>
<evidence type="ECO:0000256" key="7">
    <source>
        <dbReference type="ARBA" id="ARBA00022734"/>
    </source>
</evidence>
<keyword evidence="14" id="KW-0675">Receptor</keyword>